<feature type="compositionally biased region" description="Basic and acidic residues" evidence="1">
    <location>
        <begin position="57"/>
        <end position="71"/>
    </location>
</feature>
<dbReference type="GO" id="GO:0003700">
    <property type="term" value="F:DNA-binding transcription factor activity"/>
    <property type="evidence" value="ECO:0007669"/>
    <property type="project" value="InterPro"/>
</dbReference>
<name>A0AA38RUF2_9PEZI</name>
<dbReference type="PANTHER" id="PTHR39607">
    <property type="entry name" value="XANTHOCILLIN BIOSYNTHESIS CLUSTER TRANSCRIPTION FACTOR XANC-RELATED"/>
    <property type="match status" value="1"/>
</dbReference>
<dbReference type="EMBL" id="JANBVO010000021">
    <property type="protein sequence ID" value="KAJ9142655.1"/>
    <property type="molecule type" value="Genomic_DNA"/>
</dbReference>
<feature type="domain" description="BZIP" evidence="2">
    <location>
        <begin position="42"/>
        <end position="57"/>
    </location>
</feature>
<proteinExistence type="predicted"/>
<accession>A0AA38RUF2</accession>
<dbReference type="AlphaFoldDB" id="A0AA38RUF2"/>
<dbReference type="InterPro" id="IPR052635">
    <property type="entry name" value="Sec_Metab_Biosynth_Reg"/>
</dbReference>
<sequence length="195" mass="21555">MSTRSSKHNSTSSSSSKKQSSSKSSKTKLSDDWSEVTEPEERRRIQNRIAQRKFREKARDHKERAEREARNQQHAGSAYRVPEPDELAAGEDLSGLPWGGMNIQHVVARGHNAASSQRSSQRGSRRESDGMLPVDDSLQYYSPPYGSGLDYDQAASYDGQDTGSTGDDKYFDAQSPLAYYGYDYDPGSAGSSSGR</sequence>
<reference evidence="3" key="1">
    <citation type="submission" date="2022-07" db="EMBL/GenBank/DDBJ databases">
        <title>Fungi with potential for degradation of polypropylene.</title>
        <authorList>
            <person name="Gostincar C."/>
        </authorList>
    </citation>
    <scope>NUCLEOTIDE SEQUENCE</scope>
    <source>
        <strain evidence="3">EXF-13308</strain>
    </source>
</reference>
<feature type="region of interest" description="Disordered" evidence="1">
    <location>
        <begin position="1"/>
        <end position="172"/>
    </location>
</feature>
<evidence type="ECO:0000259" key="2">
    <source>
        <dbReference type="PROSITE" id="PS00036"/>
    </source>
</evidence>
<gene>
    <name evidence="3" type="ORF">NKR23_g7114</name>
</gene>
<dbReference type="CDD" id="cd14688">
    <property type="entry name" value="bZIP_YAP"/>
    <property type="match status" value="1"/>
</dbReference>
<protein>
    <recommendedName>
        <fullName evidence="2">BZIP domain-containing protein</fullName>
    </recommendedName>
</protein>
<dbReference type="PROSITE" id="PS00036">
    <property type="entry name" value="BZIP_BASIC"/>
    <property type="match status" value="1"/>
</dbReference>
<evidence type="ECO:0000256" key="1">
    <source>
        <dbReference type="SAM" id="MobiDB-lite"/>
    </source>
</evidence>
<keyword evidence="4" id="KW-1185">Reference proteome</keyword>
<dbReference type="Proteomes" id="UP001174694">
    <property type="component" value="Unassembled WGS sequence"/>
</dbReference>
<feature type="compositionally biased region" description="Low complexity" evidence="1">
    <location>
        <begin position="1"/>
        <end position="24"/>
    </location>
</feature>
<dbReference type="PANTHER" id="PTHR39607:SF2">
    <property type="entry name" value="BZIP DOMAIN-CONTAINING PROTEIN"/>
    <property type="match status" value="1"/>
</dbReference>
<dbReference type="InterPro" id="IPR004827">
    <property type="entry name" value="bZIP"/>
</dbReference>
<organism evidence="3 4">
    <name type="scientific">Pleurostoma richardsiae</name>
    <dbReference type="NCBI Taxonomy" id="41990"/>
    <lineage>
        <taxon>Eukaryota</taxon>
        <taxon>Fungi</taxon>
        <taxon>Dikarya</taxon>
        <taxon>Ascomycota</taxon>
        <taxon>Pezizomycotina</taxon>
        <taxon>Sordariomycetes</taxon>
        <taxon>Sordariomycetidae</taxon>
        <taxon>Calosphaeriales</taxon>
        <taxon>Pleurostomataceae</taxon>
        <taxon>Pleurostoma</taxon>
    </lineage>
</organism>
<evidence type="ECO:0000313" key="3">
    <source>
        <dbReference type="EMBL" id="KAJ9142655.1"/>
    </source>
</evidence>
<evidence type="ECO:0000313" key="4">
    <source>
        <dbReference type="Proteomes" id="UP001174694"/>
    </source>
</evidence>
<comment type="caution">
    <text evidence="3">The sequence shown here is derived from an EMBL/GenBank/DDBJ whole genome shotgun (WGS) entry which is preliminary data.</text>
</comment>